<comment type="caution">
    <text evidence="3">The sequence shown here is derived from an EMBL/GenBank/DDBJ whole genome shotgun (WGS) entry which is preliminary data.</text>
</comment>
<gene>
    <name evidence="3" type="ORF">BK659_17630</name>
</gene>
<feature type="transmembrane region" description="Helical" evidence="2">
    <location>
        <begin position="39"/>
        <end position="59"/>
    </location>
</feature>
<reference evidence="3 4" key="1">
    <citation type="submission" date="2016-10" db="EMBL/GenBank/DDBJ databases">
        <title>Comparative genome analysis of multiple Pseudomonas spp. focuses on biocontrol and plant growth promoting traits.</title>
        <authorList>
            <person name="Tao X.-Y."/>
            <person name="Taylor C.G."/>
        </authorList>
    </citation>
    <scope>NUCLEOTIDE SEQUENCE [LARGE SCALE GENOMIC DNA]</scope>
    <source>
        <strain evidence="3 4">48H11</strain>
    </source>
</reference>
<keyword evidence="2" id="KW-0472">Membrane</keyword>
<sequence>MLWRLPLTKDLSVLLLKLSLIPGFLLLISLAGKRWGPSVAGWLSGLPVVVGPILFFLAVEQGPHSPPRYCGPQPPACTRSPRSA</sequence>
<evidence type="ECO:0000256" key="1">
    <source>
        <dbReference type="SAM" id="MobiDB-lite"/>
    </source>
</evidence>
<feature type="region of interest" description="Disordered" evidence="1">
    <location>
        <begin position="65"/>
        <end position="84"/>
    </location>
</feature>
<keyword evidence="2" id="KW-1133">Transmembrane helix</keyword>
<organism evidence="3 4">
    <name type="scientific">Pseudomonas brassicacearum</name>
    <dbReference type="NCBI Taxonomy" id="930166"/>
    <lineage>
        <taxon>Bacteria</taxon>
        <taxon>Pseudomonadati</taxon>
        <taxon>Pseudomonadota</taxon>
        <taxon>Gammaproteobacteria</taxon>
        <taxon>Pseudomonadales</taxon>
        <taxon>Pseudomonadaceae</taxon>
        <taxon>Pseudomonas</taxon>
    </lineage>
</organism>
<keyword evidence="2" id="KW-0812">Transmembrane</keyword>
<feature type="transmembrane region" description="Helical" evidence="2">
    <location>
        <begin position="12"/>
        <end position="32"/>
    </location>
</feature>
<dbReference type="AlphaFoldDB" id="A0A423H4E5"/>
<proteinExistence type="predicted"/>
<name>A0A423H4E5_9PSED</name>
<dbReference type="Proteomes" id="UP000286071">
    <property type="component" value="Unassembled WGS sequence"/>
</dbReference>
<evidence type="ECO:0000313" key="3">
    <source>
        <dbReference type="EMBL" id="RON08058.1"/>
    </source>
</evidence>
<accession>A0A423H4E5</accession>
<dbReference type="EMBL" id="MOBJ01000011">
    <property type="protein sequence ID" value="RON08058.1"/>
    <property type="molecule type" value="Genomic_DNA"/>
</dbReference>
<evidence type="ECO:0000313" key="4">
    <source>
        <dbReference type="Proteomes" id="UP000286071"/>
    </source>
</evidence>
<evidence type="ECO:0000256" key="2">
    <source>
        <dbReference type="SAM" id="Phobius"/>
    </source>
</evidence>
<protein>
    <submittedName>
        <fullName evidence="3">Uncharacterized protein</fullName>
    </submittedName>
</protein>